<dbReference type="Proteomes" id="UP001236369">
    <property type="component" value="Unassembled WGS sequence"/>
</dbReference>
<evidence type="ECO:0000313" key="2">
    <source>
        <dbReference type="EMBL" id="MDQ0444562.1"/>
    </source>
</evidence>
<keyword evidence="3" id="KW-1185">Reference proteome</keyword>
<protein>
    <submittedName>
        <fullName evidence="2">Transcriptional regulator</fullName>
    </submittedName>
</protein>
<gene>
    <name evidence="2" type="ORF">QO016_004075</name>
</gene>
<dbReference type="Pfam" id="PF05443">
    <property type="entry name" value="ROS_MUCR"/>
    <property type="match status" value="1"/>
</dbReference>
<dbReference type="InterPro" id="IPR008807">
    <property type="entry name" value="ROS_MUCR"/>
</dbReference>
<reference evidence="2 3" key="1">
    <citation type="submission" date="2023-07" db="EMBL/GenBank/DDBJ databases">
        <title>Genomic Encyclopedia of Type Strains, Phase IV (KMG-IV): sequencing the most valuable type-strain genomes for metagenomic binning, comparative biology and taxonomic classification.</title>
        <authorList>
            <person name="Goeker M."/>
        </authorList>
    </citation>
    <scope>NUCLEOTIDE SEQUENCE [LARGE SCALE GENOMIC DNA]</scope>
    <source>
        <strain evidence="2 3">DSM 19562</strain>
    </source>
</reference>
<comment type="caution">
    <text evidence="2">The sequence shown here is derived from an EMBL/GenBank/DDBJ whole genome shotgun (WGS) entry which is preliminary data.</text>
</comment>
<evidence type="ECO:0000256" key="1">
    <source>
        <dbReference type="ARBA" id="ARBA00007031"/>
    </source>
</evidence>
<accession>A0ABU0HQF3</accession>
<name>A0ABU0HQF3_9HYPH</name>
<organism evidence="2 3">
    <name type="scientific">Methylobacterium persicinum</name>
    <dbReference type="NCBI Taxonomy" id="374426"/>
    <lineage>
        <taxon>Bacteria</taxon>
        <taxon>Pseudomonadati</taxon>
        <taxon>Pseudomonadota</taxon>
        <taxon>Alphaproteobacteria</taxon>
        <taxon>Hyphomicrobiales</taxon>
        <taxon>Methylobacteriaceae</taxon>
        <taxon>Methylobacterium</taxon>
    </lineage>
</organism>
<dbReference type="InterPro" id="IPR041920">
    <property type="entry name" value="ROS/MUCR_sf"/>
</dbReference>
<dbReference type="Gene3D" id="1.10.10.1550">
    <property type="entry name" value="ROS/MUCR transcriptional regulator protein"/>
    <property type="match status" value="1"/>
</dbReference>
<evidence type="ECO:0000313" key="3">
    <source>
        <dbReference type="Proteomes" id="UP001236369"/>
    </source>
</evidence>
<dbReference type="EMBL" id="JAUSVV010000013">
    <property type="protein sequence ID" value="MDQ0444562.1"/>
    <property type="molecule type" value="Genomic_DNA"/>
</dbReference>
<proteinExistence type="inferred from homology"/>
<dbReference type="RefSeq" id="WP_238252908.1">
    <property type="nucleotide sequence ID" value="NZ_BPQX01000063.1"/>
</dbReference>
<comment type="similarity">
    <text evidence="1">Belongs to the ros/MucR family.</text>
</comment>
<sequence length="135" mass="14712">MTNEFEARERAVVDLVADIVAAYVSSNSVASGDMPAVIECVQAAIAGLADRQPVIAATPKATGAQIRSSITHDALISFIDGKPYKALRRHLTGHRLDPQTYRQRYGLPVDYPMVAPSYSARRSEISRSFHIGKRG</sequence>